<evidence type="ECO:0000259" key="3">
    <source>
        <dbReference type="Pfam" id="PF13205"/>
    </source>
</evidence>
<evidence type="ECO:0000313" key="5">
    <source>
        <dbReference type="Proteomes" id="UP000034883"/>
    </source>
</evidence>
<gene>
    <name evidence="4" type="ORF">DB32_006260</name>
</gene>
<organism evidence="4 5">
    <name type="scientific">Sandaracinus amylolyticus</name>
    <dbReference type="NCBI Taxonomy" id="927083"/>
    <lineage>
        <taxon>Bacteria</taxon>
        <taxon>Pseudomonadati</taxon>
        <taxon>Myxococcota</taxon>
        <taxon>Polyangia</taxon>
        <taxon>Polyangiales</taxon>
        <taxon>Sandaracinaceae</taxon>
        <taxon>Sandaracinus</taxon>
    </lineage>
</organism>
<dbReference type="PROSITE" id="PS51257">
    <property type="entry name" value="PROKAR_LIPOPROTEIN"/>
    <property type="match status" value="1"/>
</dbReference>
<feature type="region of interest" description="Disordered" evidence="2">
    <location>
        <begin position="29"/>
        <end position="61"/>
    </location>
</feature>
<dbReference type="RefSeq" id="WP_053236196.1">
    <property type="nucleotide sequence ID" value="NZ_CP011125.1"/>
</dbReference>
<evidence type="ECO:0000256" key="1">
    <source>
        <dbReference type="ARBA" id="ARBA00022729"/>
    </source>
</evidence>
<feature type="domain" description="SbsA Ig-like" evidence="3">
    <location>
        <begin position="147"/>
        <end position="251"/>
    </location>
</feature>
<feature type="domain" description="SbsA Ig-like" evidence="3">
    <location>
        <begin position="254"/>
        <end position="349"/>
    </location>
</feature>
<feature type="domain" description="SbsA Ig-like" evidence="3">
    <location>
        <begin position="47"/>
        <end position="145"/>
    </location>
</feature>
<evidence type="ECO:0000313" key="4">
    <source>
        <dbReference type="EMBL" id="AKF09111.1"/>
    </source>
</evidence>
<accession>A0A0F6W738</accession>
<dbReference type="Pfam" id="PF13205">
    <property type="entry name" value="Big_5"/>
    <property type="match status" value="4"/>
</dbReference>
<reference evidence="4 5" key="1">
    <citation type="submission" date="2015-03" db="EMBL/GenBank/DDBJ databases">
        <title>Genome assembly of Sandaracinus amylolyticus DSM 53668.</title>
        <authorList>
            <person name="Sharma G."/>
            <person name="Subramanian S."/>
        </authorList>
    </citation>
    <scope>NUCLEOTIDE SEQUENCE [LARGE SCALE GENOMIC DNA]</scope>
    <source>
        <strain evidence="4 5">DSM 53668</strain>
    </source>
</reference>
<feature type="compositionally biased region" description="Low complexity" evidence="2">
    <location>
        <begin position="38"/>
        <end position="52"/>
    </location>
</feature>
<keyword evidence="1" id="KW-0732">Signal</keyword>
<dbReference type="EMBL" id="CP011125">
    <property type="protein sequence ID" value="AKF09111.1"/>
    <property type="molecule type" value="Genomic_DNA"/>
</dbReference>
<dbReference type="OrthoDB" id="344720at2"/>
<evidence type="ECO:0000256" key="2">
    <source>
        <dbReference type="SAM" id="MobiDB-lite"/>
    </source>
</evidence>
<sequence length="1195" mass="124623">MTNSTIRRALLALVLALAGCERDDTVIPPADAHVPTVDGGTDAAAPDRTAPTIVDTDPDEGSVDVARDRAVTITFSEPMRMGTWSARAEGELVVGADASVDGETLTIDAPDGWPAASEIEIRLDDDWRDGAGNLVARPFVLRFTTADDDGPAVVESSPAEGASDVSVRAGALQIRFSEPMDQGAGTVRLEGGPGSLDATAPSWSATAVTYPLVDLAHDTSYRVVLEGFRDLAGNALDATTLGGDAVLDFTTGPDDEAPRAIASRPVEGHVDVGVLELGGTLEVSFDEDMDTAITSVPIHVGTDAPVDVDVSWPDARRAEIAVAGRLRLDRAIRVDLRGLRDVAGNALAPEPYLVDGELDFLTGTDAFVPFVVASTPLEAATGVTNPVGEVRLAFSETMDESTAEVTVRDNVGGTFTVTGTWTGAGTTLIVPFEFRAGRTYEVDARALRDRTGTPLSDAHAYLGDGVLDFTTATPTGASCADPLQLEHGTTDPATGRTTFLLRGNLRTRNNGSQSCDVEGHGGQDAVVQYTKTTPDLSDASGNGRALRITATTATNNVDLEVFRGVCDPRDPAAASAMVRCAMDQRTWDVVLDVPAGDYFLWVANTASRGDITITVEEVATLRDGETCETAWDTTSAIYTAPTAPGAPHVWDVPASLGSSVDVDDANGPDDGLACVETERDDVVLSFTKSEADTVLDVSVTASTFTIASELVFGGCRPDAPGATRGACVSGAGTGGRRFTARGPAGPVHVWLSSGLSGRTFSGARVEIREIPASVAPGSSCATAIPIAPGTSVPVMPDHAARYDAPSCFTPAANVTWYAFDSTEQLTHVRADLGGAIALVDAASGRTIGCADDASVRPLFHFAPIGSRVCVAIESGALIRSLAVEPIDYDGAGAQPAARVPIDPPSLAGTVFDDYDRETWLAATPTRLYQNMGLLAVIDAPAAGGPSHLEGGLDVHAAGRAAVTVGEALFAVTQASLSSSQRVFRYTDPSGAWAPEVWDLGAPSGTYTGFINALTSDGTSLIAVEERLTSGTTVRNARVFQLSTTTAGPPAALGQIQDGYNVTGVAADAQFLYFFGRAPGASRPDLYRLARADLAGGTPVLPTRIYTFPASTGPSSSAAAEMALDDLTSPRYLYLSGDAGSIHVIENPAGESPRYLGAIWRGESGDGAWDLQRSTGDIFVFSTSLERQGAWYRLER</sequence>
<protein>
    <submittedName>
        <fullName evidence="4">Outer membrane protein</fullName>
    </submittedName>
</protein>
<name>A0A0F6W738_9BACT</name>
<dbReference type="InterPro" id="IPR032812">
    <property type="entry name" value="SbsA_Ig"/>
</dbReference>
<dbReference type="AlphaFoldDB" id="A0A0F6W738"/>
<dbReference type="Proteomes" id="UP000034883">
    <property type="component" value="Chromosome"/>
</dbReference>
<feature type="domain" description="SbsA Ig-like" evidence="3">
    <location>
        <begin position="369"/>
        <end position="471"/>
    </location>
</feature>
<keyword evidence="5" id="KW-1185">Reference proteome</keyword>
<dbReference type="STRING" id="927083.DB32_006260"/>
<dbReference type="KEGG" id="samy:DB32_006260"/>
<proteinExistence type="predicted"/>